<evidence type="ECO:0000313" key="1">
    <source>
        <dbReference type="EMBL" id="GAB1313654.1"/>
    </source>
</evidence>
<organism evidence="1 2">
    <name type="scientific">Madurella fahalii</name>
    <dbReference type="NCBI Taxonomy" id="1157608"/>
    <lineage>
        <taxon>Eukaryota</taxon>
        <taxon>Fungi</taxon>
        <taxon>Dikarya</taxon>
        <taxon>Ascomycota</taxon>
        <taxon>Pezizomycotina</taxon>
        <taxon>Sordariomycetes</taxon>
        <taxon>Sordariomycetidae</taxon>
        <taxon>Sordariales</taxon>
        <taxon>Sordariales incertae sedis</taxon>
        <taxon>Madurella</taxon>
    </lineage>
</organism>
<keyword evidence="2" id="KW-1185">Reference proteome</keyword>
<name>A0ABQ0G7B8_9PEZI</name>
<sequence length="46" mass="5176">MAFLFSIQDFDRTLDSTYSQPLLQVLVDFAGEYGALVPFSLIMICV</sequence>
<reference evidence="1 2" key="1">
    <citation type="submission" date="2024-09" db="EMBL/GenBank/DDBJ databases">
        <title>Itraconazole resistance in Madurella fahalii resulting from another homologue of gene encoding cytochrome P450 14-alpha sterol demethylase (CYP51).</title>
        <authorList>
            <person name="Yoshioka I."/>
            <person name="Fahal A.H."/>
            <person name="Kaneko S."/>
            <person name="Yaguchi T."/>
        </authorList>
    </citation>
    <scope>NUCLEOTIDE SEQUENCE [LARGE SCALE GENOMIC DNA]</scope>
    <source>
        <strain evidence="1 2">IFM 68171</strain>
    </source>
</reference>
<accession>A0ABQ0G7B8</accession>
<dbReference type="RefSeq" id="XP_070915385.1">
    <property type="nucleotide sequence ID" value="XM_071059284.1"/>
</dbReference>
<gene>
    <name evidence="1" type="primary">TPO5_3</name>
    <name evidence="1" type="ORF">MFIFM68171_03864</name>
</gene>
<dbReference type="GeneID" id="98174607"/>
<proteinExistence type="predicted"/>
<protein>
    <submittedName>
        <fullName evidence="1">Polyamine transporter tpo5</fullName>
    </submittedName>
</protein>
<evidence type="ECO:0000313" key="2">
    <source>
        <dbReference type="Proteomes" id="UP001628179"/>
    </source>
</evidence>
<comment type="caution">
    <text evidence="1">The sequence shown here is derived from an EMBL/GenBank/DDBJ whole genome shotgun (WGS) entry which is preliminary data.</text>
</comment>
<dbReference type="EMBL" id="BAAFSV010000002">
    <property type="protein sequence ID" value="GAB1313654.1"/>
    <property type="molecule type" value="Genomic_DNA"/>
</dbReference>
<dbReference type="Proteomes" id="UP001628179">
    <property type="component" value="Unassembled WGS sequence"/>
</dbReference>